<evidence type="ECO:0000256" key="1">
    <source>
        <dbReference type="SAM" id="MobiDB-lite"/>
    </source>
</evidence>
<protein>
    <recommendedName>
        <fullName evidence="4">Lipoprotein</fullName>
    </recommendedName>
</protein>
<feature type="compositionally biased region" description="Acidic residues" evidence="1">
    <location>
        <begin position="42"/>
        <end position="52"/>
    </location>
</feature>
<dbReference type="RefSeq" id="WP_179618293.1">
    <property type="nucleotide sequence ID" value="NZ_JACCBW010000001.1"/>
</dbReference>
<reference evidence="2 3" key="1">
    <citation type="submission" date="2020-07" db="EMBL/GenBank/DDBJ databases">
        <authorList>
            <person name="Partida-Martinez L."/>
            <person name="Huntemann M."/>
            <person name="Clum A."/>
            <person name="Wang J."/>
            <person name="Palaniappan K."/>
            <person name="Ritter S."/>
            <person name="Chen I.-M."/>
            <person name="Stamatis D."/>
            <person name="Reddy T."/>
            <person name="O'Malley R."/>
            <person name="Daum C."/>
            <person name="Shapiro N."/>
            <person name="Ivanova N."/>
            <person name="Kyrpides N."/>
            <person name="Woyke T."/>
        </authorList>
    </citation>
    <scope>NUCLEOTIDE SEQUENCE [LARGE SCALE GENOMIC DNA]</scope>
    <source>
        <strain evidence="2 3">AT2.17</strain>
    </source>
</reference>
<evidence type="ECO:0000313" key="3">
    <source>
        <dbReference type="Proteomes" id="UP000549911"/>
    </source>
</evidence>
<dbReference type="AlphaFoldDB" id="A0A7Y9KQL0"/>
<name>A0A7Y9KQL0_9ACTN</name>
<reference evidence="2 3" key="2">
    <citation type="submission" date="2020-08" db="EMBL/GenBank/DDBJ databases">
        <title>The Agave Microbiome: Exploring the role of microbial communities in plant adaptations to desert environments.</title>
        <authorList>
            <person name="Partida-Martinez L.P."/>
        </authorList>
    </citation>
    <scope>NUCLEOTIDE SEQUENCE [LARGE SCALE GENOMIC DNA]</scope>
    <source>
        <strain evidence="2 3">AT2.17</strain>
    </source>
</reference>
<proteinExistence type="predicted"/>
<dbReference type="Proteomes" id="UP000549911">
    <property type="component" value="Unassembled WGS sequence"/>
</dbReference>
<feature type="region of interest" description="Disordered" evidence="1">
    <location>
        <begin position="21"/>
        <end position="52"/>
    </location>
</feature>
<organism evidence="2 3">
    <name type="scientific">Nocardioides cavernae</name>
    <dbReference type="NCBI Taxonomy" id="1921566"/>
    <lineage>
        <taxon>Bacteria</taxon>
        <taxon>Bacillati</taxon>
        <taxon>Actinomycetota</taxon>
        <taxon>Actinomycetes</taxon>
        <taxon>Propionibacteriales</taxon>
        <taxon>Nocardioidaceae</taxon>
        <taxon>Nocardioides</taxon>
    </lineage>
</organism>
<keyword evidence="3" id="KW-1185">Reference proteome</keyword>
<comment type="caution">
    <text evidence="2">The sequence shown here is derived from an EMBL/GenBank/DDBJ whole genome shotgun (WGS) entry which is preliminary data.</text>
</comment>
<sequence>MHLRRAIALTFAVPLLLSGCTEEEPTPKLPDPTTSSPTPTPEETETPEVESAEDFVRRWVEVGDEMQSTGDVAEFRRMSRNCQACRGVADQVASIYEAGGSIDFAGTEIDRLRSVAPQPPTFHLDLRTPETVIRDANGGVDQRLPAGVGKYLLTLNGEPGAWFVAAYSRR</sequence>
<dbReference type="PROSITE" id="PS51257">
    <property type="entry name" value="PROKAR_LIPOPROTEIN"/>
    <property type="match status" value="1"/>
</dbReference>
<accession>A0A7Y9KQL0</accession>
<evidence type="ECO:0000313" key="2">
    <source>
        <dbReference type="EMBL" id="NYE35669.1"/>
    </source>
</evidence>
<gene>
    <name evidence="2" type="ORF">F4692_000773</name>
</gene>
<evidence type="ECO:0008006" key="4">
    <source>
        <dbReference type="Google" id="ProtNLM"/>
    </source>
</evidence>
<dbReference type="EMBL" id="JACCBW010000001">
    <property type="protein sequence ID" value="NYE35669.1"/>
    <property type="molecule type" value="Genomic_DNA"/>
</dbReference>